<reference evidence="5" key="1">
    <citation type="submission" date="2024-04" db="EMBL/GenBank/DDBJ databases">
        <title>Salinicola lusitanus LLJ914,a marine bacterium isolated from the Okinawa Trough.</title>
        <authorList>
            <person name="Li J."/>
        </authorList>
    </citation>
    <scope>NUCLEOTIDE SEQUENCE [LARGE SCALE GENOMIC DNA]</scope>
</reference>
<dbReference type="SMART" id="SM00343">
    <property type="entry name" value="ZnF_C2HC"/>
    <property type="match status" value="2"/>
</dbReference>
<dbReference type="AlphaFoldDB" id="A0AAW0PER9"/>
<dbReference type="Proteomes" id="UP001460270">
    <property type="component" value="Unassembled WGS sequence"/>
</dbReference>
<dbReference type="EMBL" id="JBBPFD010000008">
    <property type="protein sequence ID" value="KAK7915728.1"/>
    <property type="molecule type" value="Genomic_DNA"/>
</dbReference>
<protein>
    <recommendedName>
        <fullName evidence="3">CCHC-type domain-containing protein</fullName>
    </recommendedName>
</protein>
<keyword evidence="5" id="KW-1185">Reference proteome</keyword>
<dbReference type="GO" id="GO:0008270">
    <property type="term" value="F:zinc ion binding"/>
    <property type="evidence" value="ECO:0007669"/>
    <property type="project" value="UniProtKB-KW"/>
</dbReference>
<proteinExistence type="predicted"/>
<keyword evidence="1" id="KW-0863">Zinc-finger</keyword>
<dbReference type="InterPro" id="IPR036875">
    <property type="entry name" value="Znf_CCHC_sf"/>
</dbReference>
<evidence type="ECO:0000256" key="2">
    <source>
        <dbReference type="SAM" id="MobiDB-lite"/>
    </source>
</evidence>
<dbReference type="SUPFAM" id="SSF57756">
    <property type="entry name" value="Retrovirus zinc finger-like domains"/>
    <property type="match status" value="1"/>
</dbReference>
<keyword evidence="1" id="KW-0862">Zinc</keyword>
<dbReference type="Pfam" id="PF22936">
    <property type="entry name" value="Pol_BBD"/>
    <property type="match status" value="1"/>
</dbReference>
<feature type="compositionally biased region" description="Basic residues" evidence="2">
    <location>
        <begin position="14"/>
        <end position="24"/>
    </location>
</feature>
<comment type="caution">
    <text evidence="4">The sequence shown here is derived from an EMBL/GenBank/DDBJ whole genome shotgun (WGS) entry which is preliminary data.</text>
</comment>
<feature type="compositionally biased region" description="Basic and acidic residues" evidence="2">
    <location>
        <begin position="169"/>
        <end position="183"/>
    </location>
</feature>
<dbReference type="PROSITE" id="PS50158">
    <property type="entry name" value="ZF_CCHC"/>
    <property type="match status" value="1"/>
</dbReference>
<accession>A0AAW0PER9</accession>
<sequence length="514" mass="58347">MFIWQHGLQEIRKAVRRASKRKKPIPGNPEVERQAWEKGKKREAGKSRSGLGRDRRGPPQRVRWLLQRVEKNAERSDGPSGGPRPSTQMAWEEKRDGVQESYLVASEIAKKMNENASNLRLRGESRLDDVLIDLLFHYSGLTRRRPRRRNQKEDGEERKRQTSNVNYGEEGRRCEEGEIKAQDSEPIAEEAGERVLKAKAGPKKKSGAHTDLACWRCGEKGHRKDECSKKVWCSSCKSTSHTDKACRKKERGSRCAHAQDDGGSRGRIDVRGTEGADFTFRAQTVDTSKSAQQRPIQEKGLIVDTGASSHIINDRSRFKNFDNSFKSERHSMELADGKRTFGLAQGRGDAQVHLIDSNGRRCSVTLKNALYIPSFPQELFSVKCATASGAKLIFDEGKDVLLVPDGTKFNIHVHNRMYYLQTECDESDVCNVSHDIQTWHEIMGHCNYEDILKLQDVTVGMHIKGTKRRPDKECRVCIEGKFTQMRNRDAVVNFSYSRPLEDNPFAKMSSTPLC</sequence>
<evidence type="ECO:0000259" key="3">
    <source>
        <dbReference type="PROSITE" id="PS50158"/>
    </source>
</evidence>
<evidence type="ECO:0000313" key="4">
    <source>
        <dbReference type="EMBL" id="KAK7915728.1"/>
    </source>
</evidence>
<keyword evidence="1" id="KW-0479">Metal-binding</keyword>
<evidence type="ECO:0000256" key="1">
    <source>
        <dbReference type="PROSITE-ProRule" id="PRU00047"/>
    </source>
</evidence>
<gene>
    <name evidence="4" type="ORF">WMY93_011489</name>
</gene>
<dbReference type="InterPro" id="IPR001878">
    <property type="entry name" value="Znf_CCHC"/>
</dbReference>
<feature type="domain" description="CCHC-type" evidence="3">
    <location>
        <begin position="214"/>
        <end position="229"/>
    </location>
</feature>
<dbReference type="InterPro" id="IPR054722">
    <property type="entry name" value="PolX-like_BBD"/>
</dbReference>
<feature type="region of interest" description="Disordered" evidence="2">
    <location>
        <begin position="145"/>
        <end position="188"/>
    </location>
</feature>
<feature type="compositionally biased region" description="Basic and acidic residues" evidence="2">
    <location>
        <begin position="151"/>
        <end position="160"/>
    </location>
</feature>
<evidence type="ECO:0000313" key="5">
    <source>
        <dbReference type="Proteomes" id="UP001460270"/>
    </source>
</evidence>
<feature type="region of interest" description="Disordered" evidence="2">
    <location>
        <begin position="14"/>
        <end position="91"/>
    </location>
</feature>
<feature type="compositionally biased region" description="Basic and acidic residues" evidence="2">
    <location>
        <begin position="68"/>
        <end position="77"/>
    </location>
</feature>
<dbReference type="GO" id="GO:0003676">
    <property type="term" value="F:nucleic acid binding"/>
    <property type="evidence" value="ECO:0007669"/>
    <property type="project" value="InterPro"/>
</dbReference>
<organism evidence="4 5">
    <name type="scientific">Mugilogobius chulae</name>
    <name type="common">yellowstripe goby</name>
    <dbReference type="NCBI Taxonomy" id="88201"/>
    <lineage>
        <taxon>Eukaryota</taxon>
        <taxon>Metazoa</taxon>
        <taxon>Chordata</taxon>
        <taxon>Craniata</taxon>
        <taxon>Vertebrata</taxon>
        <taxon>Euteleostomi</taxon>
        <taxon>Actinopterygii</taxon>
        <taxon>Neopterygii</taxon>
        <taxon>Teleostei</taxon>
        <taxon>Neoteleostei</taxon>
        <taxon>Acanthomorphata</taxon>
        <taxon>Gobiaria</taxon>
        <taxon>Gobiiformes</taxon>
        <taxon>Gobioidei</taxon>
        <taxon>Gobiidae</taxon>
        <taxon>Gobionellinae</taxon>
        <taxon>Mugilogobius</taxon>
    </lineage>
</organism>
<name>A0AAW0PER9_9GOBI</name>
<feature type="compositionally biased region" description="Basic and acidic residues" evidence="2">
    <location>
        <begin position="30"/>
        <end position="57"/>
    </location>
</feature>